<evidence type="ECO:0000256" key="2">
    <source>
        <dbReference type="ARBA" id="ARBA00023315"/>
    </source>
</evidence>
<reference evidence="5" key="1">
    <citation type="journal article" date="2019" name="Int. J. Syst. Evol. Microbiol.">
        <title>The Global Catalogue of Microorganisms (GCM) 10K type strain sequencing project: providing services to taxonomists for standard genome sequencing and annotation.</title>
        <authorList>
            <consortium name="The Broad Institute Genomics Platform"/>
            <consortium name="The Broad Institute Genome Sequencing Center for Infectious Disease"/>
            <person name="Wu L."/>
            <person name="Ma J."/>
        </authorList>
    </citation>
    <scope>NUCLEOTIDE SEQUENCE [LARGE SCALE GENOMIC DNA]</scope>
    <source>
        <strain evidence="5">JCM 16545</strain>
    </source>
</reference>
<dbReference type="Proteomes" id="UP001597297">
    <property type="component" value="Unassembled WGS sequence"/>
</dbReference>
<proteinExistence type="predicted"/>
<dbReference type="InterPro" id="IPR007484">
    <property type="entry name" value="Peptidase_M28"/>
</dbReference>
<dbReference type="InterPro" id="IPR040234">
    <property type="entry name" value="QC/QCL"/>
</dbReference>
<name>A0ABW5E7X8_9BACT</name>
<keyword evidence="5" id="KW-1185">Reference proteome</keyword>
<evidence type="ECO:0000256" key="1">
    <source>
        <dbReference type="ARBA" id="ARBA00022679"/>
    </source>
</evidence>
<comment type="caution">
    <text evidence="4">The sequence shown here is derived from an EMBL/GenBank/DDBJ whole genome shotgun (WGS) entry which is preliminary data.</text>
</comment>
<dbReference type="RefSeq" id="WP_377093033.1">
    <property type="nucleotide sequence ID" value="NZ_JBHSJM010000001.1"/>
</dbReference>
<dbReference type="Pfam" id="PF04389">
    <property type="entry name" value="Peptidase_M28"/>
    <property type="match status" value="1"/>
</dbReference>
<dbReference type="PROSITE" id="PS51257">
    <property type="entry name" value="PROKAR_LIPOPROTEIN"/>
    <property type="match status" value="1"/>
</dbReference>
<evidence type="ECO:0000313" key="4">
    <source>
        <dbReference type="EMBL" id="MFD2276494.1"/>
    </source>
</evidence>
<dbReference type="PANTHER" id="PTHR12283">
    <property type="entry name" value="GLUTAMINYL-PEPTIDE CYCLOTRANSFERASE"/>
    <property type="match status" value="1"/>
</dbReference>
<dbReference type="EMBL" id="JBHUJC010000025">
    <property type="protein sequence ID" value="MFD2276494.1"/>
    <property type="molecule type" value="Genomic_DNA"/>
</dbReference>
<feature type="domain" description="Peptidase M28" evidence="3">
    <location>
        <begin position="106"/>
        <end position="319"/>
    </location>
</feature>
<sequence length="328" mass="36260">MKSSLFLGFLLLTAGLTSCDKKGPSPASSSPQPALSLGDQSAAQSIASSAYKHTEKILSFGHRQPESVGLTRSKRYVIEQLKQAGWISIEQKFTAKTPKGPMTFSNIIARYSPDGNNTVWSRPPKAVIGAHIDSKILPNFLGADDAASCVATNIALAQYFQTKHPEVARELELVFFDGEEAVGENMVYGKDGLYGSMYYSRTVQKAVAQQSVPYKQKPKFGIVLDMIGHKNLDIKIPADTPRRLKKSYDQARKKLKLEKHFSHSNGSFLDDHVPMNEIARIPTIDLIGDFSSNKWWHTSGDNLDLISPKSLEMSIHLTLEILADQISH</sequence>
<dbReference type="PANTHER" id="PTHR12283:SF6">
    <property type="entry name" value="GLUTAMINYL-PEPTIDE CYCLOTRANSFERASE-RELATED"/>
    <property type="match status" value="1"/>
</dbReference>
<dbReference type="Gene3D" id="3.40.630.10">
    <property type="entry name" value="Zn peptidases"/>
    <property type="match status" value="1"/>
</dbReference>
<organism evidence="4 5">
    <name type="scientific">Rubritalea spongiae</name>
    <dbReference type="NCBI Taxonomy" id="430797"/>
    <lineage>
        <taxon>Bacteria</taxon>
        <taxon>Pseudomonadati</taxon>
        <taxon>Verrucomicrobiota</taxon>
        <taxon>Verrucomicrobiia</taxon>
        <taxon>Verrucomicrobiales</taxon>
        <taxon>Rubritaleaceae</taxon>
        <taxon>Rubritalea</taxon>
    </lineage>
</organism>
<keyword evidence="2" id="KW-0012">Acyltransferase</keyword>
<protein>
    <submittedName>
        <fullName evidence="4">M28 family peptidase</fullName>
    </submittedName>
</protein>
<accession>A0ABW5E7X8</accession>
<evidence type="ECO:0000259" key="3">
    <source>
        <dbReference type="Pfam" id="PF04389"/>
    </source>
</evidence>
<dbReference type="SUPFAM" id="SSF53187">
    <property type="entry name" value="Zn-dependent exopeptidases"/>
    <property type="match status" value="1"/>
</dbReference>
<keyword evidence="1" id="KW-0808">Transferase</keyword>
<gene>
    <name evidence="4" type="ORF">ACFSQZ_08455</name>
</gene>
<evidence type="ECO:0000313" key="5">
    <source>
        <dbReference type="Proteomes" id="UP001597297"/>
    </source>
</evidence>